<name>A0A9Q9S0L2_FUSFU</name>
<evidence type="ECO:0000256" key="1">
    <source>
        <dbReference type="SAM" id="MobiDB-lite"/>
    </source>
</evidence>
<evidence type="ECO:0000313" key="2">
    <source>
        <dbReference type="EMBL" id="VTT81351.1"/>
    </source>
</evidence>
<accession>A0A9Q9S0L2</accession>
<dbReference type="AlphaFoldDB" id="A0A9Q9S0L2"/>
<reference evidence="2" key="1">
    <citation type="submission" date="2019-05" db="EMBL/GenBank/DDBJ databases">
        <authorList>
            <person name="Piombo E."/>
        </authorList>
    </citation>
    <scope>NUCLEOTIDE SEQUENCE</scope>
    <source>
        <strain evidence="2">C2S</strain>
    </source>
</reference>
<feature type="compositionally biased region" description="Polar residues" evidence="1">
    <location>
        <begin position="7"/>
        <end position="26"/>
    </location>
</feature>
<protein>
    <recommendedName>
        <fullName evidence="4">BTB domain-containing protein</fullName>
    </recommendedName>
</protein>
<dbReference type="Proteomes" id="UP000760494">
    <property type="component" value="Unassembled WGS sequence"/>
</dbReference>
<sequence>MPILNPSPESSTTRPDSNQSMPNQEGASLVERTPKPEIDIISDGNLVLVVGPDKKRIIITEQAARACSSVLADMLDQLDIIAADNMGLVSELVLRNDNPLTVLNAFGSIYPGHPHTYDLSPAEIYDVVVFAREYKMIPEFKKVAPNWFRPRFCGISLHPVHEFFGLGECWHLMMAAHYMRLDDPDALPDLHFAFSKLSERLVRDRDSYHNVRLLEPGPDARDIEVDIYCGSMQQKWNNIVNFVAWEALDHASNQYLHGAMKAPTTMKASTCVGPEHREHEQLF</sequence>
<feature type="region of interest" description="Disordered" evidence="1">
    <location>
        <begin position="1"/>
        <end position="31"/>
    </location>
</feature>
<proteinExistence type="predicted"/>
<evidence type="ECO:0008006" key="4">
    <source>
        <dbReference type="Google" id="ProtNLM"/>
    </source>
</evidence>
<evidence type="ECO:0000313" key="3">
    <source>
        <dbReference type="Proteomes" id="UP000760494"/>
    </source>
</evidence>
<dbReference type="EMBL" id="CABFJX010000407">
    <property type="protein sequence ID" value="VTT81351.1"/>
    <property type="molecule type" value="Genomic_DNA"/>
</dbReference>
<organism evidence="2 3">
    <name type="scientific">Fusarium fujikuroi</name>
    <name type="common">Bakanae and foot rot disease fungus</name>
    <name type="synonym">Gibberella fujikuroi</name>
    <dbReference type="NCBI Taxonomy" id="5127"/>
    <lineage>
        <taxon>Eukaryota</taxon>
        <taxon>Fungi</taxon>
        <taxon>Dikarya</taxon>
        <taxon>Ascomycota</taxon>
        <taxon>Pezizomycotina</taxon>
        <taxon>Sordariomycetes</taxon>
        <taxon>Hypocreomycetidae</taxon>
        <taxon>Hypocreales</taxon>
        <taxon>Nectriaceae</taxon>
        <taxon>Fusarium</taxon>
        <taxon>Fusarium fujikuroi species complex</taxon>
    </lineage>
</organism>
<gene>
    <name evidence="2" type="ORF">C2S_2686</name>
</gene>
<comment type="caution">
    <text evidence="2">The sequence shown here is derived from an EMBL/GenBank/DDBJ whole genome shotgun (WGS) entry which is preliminary data.</text>
</comment>